<dbReference type="AlphaFoldDB" id="A0A7T8KBJ9"/>
<dbReference type="Gene3D" id="1.10.10.10">
    <property type="entry name" value="Winged helix-like DNA-binding domain superfamily/Winged helix DNA-binding domain"/>
    <property type="match status" value="1"/>
</dbReference>
<dbReference type="Proteomes" id="UP000595437">
    <property type="component" value="Chromosome 3"/>
</dbReference>
<dbReference type="PROSITE" id="PS51526">
    <property type="entry name" value="RFX_DBD"/>
    <property type="match status" value="1"/>
</dbReference>
<dbReference type="OrthoDB" id="10069709at2759"/>
<feature type="non-terminal residue" evidence="3">
    <location>
        <position position="164"/>
    </location>
</feature>
<dbReference type="Gene3D" id="6.10.140.1290">
    <property type="match status" value="1"/>
</dbReference>
<keyword evidence="1" id="KW-0238">DNA-binding</keyword>
<dbReference type="InterPro" id="IPR036388">
    <property type="entry name" value="WH-like_DNA-bd_sf"/>
</dbReference>
<reference evidence="4" key="1">
    <citation type="submission" date="2021-01" db="EMBL/GenBank/DDBJ databases">
        <title>Caligus Genome Assembly.</title>
        <authorList>
            <person name="Gallardo-Escarate C."/>
        </authorList>
    </citation>
    <scope>NUCLEOTIDE SEQUENCE [LARGE SCALE GENOMIC DNA]</scope>
</reference>
<dbReference type="SUPFAM" id="SSF46785">
    <property type="entry name" value="Winged helix' DNA-binding domain"/>
    <property type="match status" value="1"/>
</dbReference>
<dbReference type="EMBL" id="CP045892">
    <property type="protein sequence ID" value="QQP52887.1"/>
    <property type="molecule type" value="Genomic_DNA"/>
</dbReference>
<name>A0A7T8KBJ9_CALRO</name>
<feature type="domain" description="RFX-type winged-helix" evidence="2">
    <location>
        <begin position="71"/>
        <end position="146"/>
    </location>
</feature>
<protein>
    <submittedName>
        <fullName evidence="3">LOC100876563</fullName>
    </submittedName>
</protein>
<dbReference type="Pfam" id="PF02257">
    <property type="entry name" value="RFX_DNA_binding"/>
    <property type="match status" value="1"/>
</dbReference>
<dbReference type="InterPro" id="IPR003150">
    <property type="entry name" value="DNA-bd_RFX"/>
</dbReference>
<dbReference type="PANTHER" id="PTHR12619:SF21">
    <property type="entry name" value="RFX-TYPE WINGED-HELIX DOMAIN-CONTAINING PROTEIN"/>
    <property type="match status" value="1"/>
</dbReference>
<keyword evidence="4" id="KW-1185">Reference proteome</keyword>
<evidence type="ECO:0000313" key="3">
    <source>
        <dbReference type="EMBL" id="QQP52887.1"/>
    </source>
</evidence>
<organism evidence="3 4">
    <name type="scientific">Caligus rogercresseyi</name>
    <name type="common">Sea louse</name>
    <dbReference type="NCBI Taxonomy" id="217165"/>
    <lineage>
        <taxon>Eukaryota</taxon>
        <taxon>Metazoa</taxon>
        <taxon>Ecdysozoa</taxon>
        <taxon>Arthropoda</taxon>
        <taxon>Crustacea</taxon>
        <taxon>Multicrustacea</taxon>
        <taxon>Hexanauplia</taxon>
        <taxon>Copepoda</taxon>
        <taxon>Siphonostomatoida</taxon>
        <taxon>Caligidae</taxon>
        <taxon>Caligus</taxon>
    </lineage>
</organism>
<dbReference type="InterPro" id="IPR036390">
    <property type="entry name" value="WH_DNA-bd_sf"/>
</dbReference>
<sequence>MSLENESMLLEAKRDIKSLLSSESRKKVETIIQEVEKLSKFDRLLFYLELPSNQSNTAIDPLRGRTEIQLTITWIKTHLEEDQQVSLPKHEVYDEYIDYCSTNNLKPLSTADFGKVMKQVYPQVRPRRLGTRGNSRYCYAGLKKKTRLEDPLTPDFNFRKTTEQ</sequence>
<dbReference type="PANTHER" id="PTHR12619">
    <property type="entry name" value="RFX TRANSCRIPTION FACTOR FAMILY"/>
    <property type="match status" value="1"/>
</dbReference>
<dbReference type="FunFam" id="1.10.10.10:FF:000422">
    <property type="entry name" value="DNA-binding protein RFX7"/>
    <property type="match status" value="1"/>
</dbReference>
<evidence type="ECO:0000313" key="4">
    <source>
        <dbReference type="Proteomes" id="UP000595437"/>
    </source>
</evidence>
<evidence type="ECO:0000256" key="1">
    <source>
        <dbReference type="ARBA" id="ARBA00023125"/>
    </source>
</evidence>
<evidence type="ECO:0000259" key="2">
    <source>
        <dbReference type="PROSITE" id="PS51526"/>
    </source>
</evidence>
<dbReference type="InterPro" id="IPR039779">
    <property type="entry name" value="RFX-like"/>
</dbReference>
<dbReference type="GO" id="GO:0000978">
    <property type="term" value="F:RNA polymerase II cis-regulatory region sequence-specific DNA binding"/>
    <property type="evidence" value="ECO:0007669"/>
    <property type="project" value="TreeGrafter"/>
</dbReference>
<dbReference type="Pfam" id="PF18326">
    <property type="entry name" value="RFX5_N"/>
    <property type="match status" value="1"/>
</dbReference>
<gene>
    <name evidence="3" type="ORF">FKW44_005169</name>
</gene>
<accession>A0A7T8KBJ9</accession>
<dbReference type="GO" id="GO:0000981">
    <property type="term" value="F:DNA-binding transcription factor activity, RNA polymerase II-specific"/>
    <property type="evidence" value="ECO:0007669"/>
    <property type="project" value="TreeGrafter"/>
</dbReference>
<proteinExistence type="predicted"/>